<accession>A0AC60PLF6</accession>
<reference evidence="1 2" key="1">
    <citation type="journal article" date="2020" name="Cell">
        <title>Large-Scale Comparative Analyses of Tick Genomes Elucidate Their Genetic Diversity and Vector Capacities.</title>
        <authorList>
            <consortium name="Tick Genome and Microbiome Consortium (TIGMIC)"/>
            <person name="Jia N."/>
            <person name="Wang J."/>
            <person name="Shi W."/>
            <person name="Du L."/>
            <person name="Sun Y."/>
            <person name="Zhan W."/>
            <person name="Jiang J.F."/>
            <person name="Wang Q."/>
            <person name="Zhang B."/>
            <person name="Ji P."/>
            <person name="Bell-Sakyi L."/>
            <person name="Cui X.M."/>
            <person name="Yuan T.T."/>
            <person name="Jiang B.G."/>
            <person name="Yang W.F."/>
            <person name="Lam T.T."/>
            <person name="Chang Q.C."/>
            <person name="Ding S.J."/>
            <person name="Wang X.J."/>
            <person name="Zhu J.G."/>
            <person name="Ruan X.D."/>
            <person name="Zhao L."/>
            <person name="Wei J.T."/>
            <person name="Ye R.Z."/>
            <person name="Que T.C."/>
            <person name="Du C.H."/>
            <person name="Zhou Y.H."/>
            <person name="Cheng J.X."/>
            <person name="Dai P.F."/>
            <person name="Guo W.B."/>
            <person name="Han X.H."/>
            <person name="Huang E.J."/>
            <person name="Li L.F."/>
            <person name="Wei W."/>
            <person name="Gao Y.C."/>
            <person name="Liu J.Z."/>
            <person name="Shao H.Z."/>
            <person name="Wang X."/>
            <person name="Wang C.C."/>
            <person name="Yang T.C."/>
            <person name="Huo Q.B."/>
            <person name="Li W."/>
            <person name="Chen H.Y."/>
            <person name="Chen S.E."/>
            <person name="Zhou L.G."/>
            <person name="Ni X.B."/>
            <person name="Tian J.H."/>
            <person name="Sheng Y."/>
            <person name="Liu T."/>
            <person name="Pan Y.S."/>
            <person name="Xia L.Y."/>
            <person name="Li J."/>
            <person name="Zhao F."/>
            <person name="Cao W.C."/>
        </authorList>
    </citation>
    <scope>NUCLEOTIDE SEQUENCE [LARGE SCALE GENOMIC DNA]</scope>
    <source>
        <strain evidence="1">Iper-2018</strain>
    </source>
</reference>
<evidence type="ECO:0000313" key="2">
    <source>
        <dbReference type="Proteomes" id="UP000805193"/>
    </source>
</evidence>
<feature type="non-terminal residue" evidence="1">
    <location>
        <position position="55"/>
    </location>
</feature>
<name>A0AC60PLF6_IXOPE</name>
<sequence length="55" mass="6439">HRFPAAPDLQRRWLANLNRKDLLPSKSSRVCSDHFLDGRRTAENPVPFLTWARPK</sequence>
<keyword evidence="2" id="KW-1185">Reference proteome</keyword>
<gene>
    <name evidence="1" type="ORF">HPB47_002373</name>
</gene>
<feature type="non-terminal residue" evidence="1">
    <location>
        <position position="1"/>
    </location>
</feature>
<dbReference type="EMBL" id="JABSTQ010010321">
    <property type="protein sequence ID" value="KAG0421779.1"/>
    <property type="molecule type" value="Genomic_DNA"/>
</dbReference>
<protein>
    <submittedName>
        <fullName evidence="1">Uncharacterized protein</fullName>
    </submittedName>
</protein>
<organism evidence="1 2">
    <name type="scientific">Ixodes persulcatus</name>
    <name type="common">Taiga tick</name>
    <dbReference type="NCBI Taxonomy" id="34615"/>
    <lineage>
        <taxon>Eukaryota</taxon>
        <taxon>Metazoa</taxon>
        <taxon>Ecdysozoa</taxon>
        <taxon>Arthropoda</taxon>
        <taxon>Chelicerata</taxon>
        <taxon>Arachnida</taxon>
        <taxon>Acari</taxon>
        <taxon>Parasitiformes</taxon>
        <taxon>Ixodida</taxon>
        <taxon>Ixodoidea</taxon>
        <taxon>Ixodidae</taxon>
        <taxon>Ixodinae</taxon>
        <taxon>Ixodes</taxon>
    </lineage>
</organism>
<evidence type="ECO:0000313" key="1">
    <source>
        <dbReference type="EMBL" id="KAG0421779.1"/>
    </source>
</evidence>
<comment type="caution">
    <text evidence="1">The sequence shown here is derived from an EMBL/GenBank/DDBJ whole genome shotgun (WGS) entry which is preliminary data.</text>
</comment>
<proteinExistence type="predicted"/>
<dbReference type="Proteomes" id="UP000805193">
    <property type="component" value="Unassembled WGS sequence"/>
</dbReference>